<keyword evidence="2" id="KW-1185">Reference proteome</keyword>
<reference evidence="1 2" key="1">
    <citation type="journal article" date="2023" name="ACS Omega">
        <title>Identification of the Neoaspergillic Acid Biosynthesis Gene Cluster by Establishing an In Vitro CRISPR-Ribonucleoprotein Genetic System in Aspergillus melleus.</title>
        <authorList>
            <person name="Yuan B."/>
            <person name="Grau M.F."/>
            <person name="Murata R.M."/>
            <person name="Torok T."/>
            <person name="Venkateswaran K."/>
            <person name="Stajich J.E."/>
            <person name="Wang C.C.C."/>
        </authorList>
    </citation>
    <scope>NUCLEOTIDE SEQUENCE [LARGE SCALE GENOMIC DNA]</scope>
    <source>
        <strain evidence="1 2">IMV 1140</strain>
    </source>
</reference>
<accession>A0ACC3AWY4</accession>
<comment type="caution">
    <text evidence="1">The sequence shown here is derived from an EMBL/GenBank/DDBJ whole genome shotgun (WGS) entry which is preliminary data.</text>
</comment>
<proteinExistence type="predicted"/>
<name>A0ACC3AWY4_9EURO</name>
<organism evidence="1 2">
    <name type="scientific">Aspergillus melleus</name>
    <dbReference type="NCBI Taxonomy" id="138277"/>
    <lineage>
        <taxon>Eukaryota</taxon>
        <taxon>Fungi</taxon>
        <taxon>Dikarya</taxon>
        <taxon>Ascomycota</taxon>
        <taxon>Pezizomycotina</taxon>
        <taxon>Eurotiomycetes</taxon>
        <taxon>Eurotiomycetidae</taxon>
        <taxon>Eurotiales</taxon>
        <taxon>Aspergillaceae</taxon>
        <taxon>Aspergillus</taxon>
        <taxon>Aspergillus subgen. Circumdati</taxon>
    </lineage>
</organism>
<dbReference type="EMBL" id="JAOPJF010000053">
    <property type="protein sequence ID" value="KAK1142201.1"/>
    <property type="molecule type" value="Genomic_DNA"/>
</dbReference>
<protein>
    <submittedName>
        <fullName evidence="1">Uncharacterized protein</fullName>
    </submittedName>
</protein>
<dbReference type="Proteomes" id="UP001177260">
    <property type="component" value="Unassembled WGS sequence"/>
</dbReference>
<evidence type="ECO:0000313" key="1">
    <source>
        <dbReference type="EMBL" id="KAK1142201.1"/>
    </source>
</evidence>
<evidence type="ECO:0000313" key="2">
    <source>
        <dbReference type="Proteomes" id="UP001177260"/>
    </source>
</evidence>
<sequence>MRDLLKQLVVFMAANAACSSALKTQVRHNPAIPGWHSDPSCIFVAEKENTTFCAASTFLLTPGLPIYASKDLTNWKLASHALSRESQFGEFNLSLAQSDGIWAPTIRYHDGTIYIITIYKDNIRQKSTGLIFNTTDPFSNDAWSDPIQYVAETIDPDLFWDDNGNAFVATSGTDLQTVDVRTGALGERHRIWNGTTGIYLEGPHIYRKDGYYYLLTAEGGSGLNHTVTMARSRNIWGPYHAYEKNPVMTNAHTSEYFQNIGHADLFHDQNGNWWSSALAWRSGPAGKTYPMGREMVLTPVTWKEGDWPSFAPVRGVSDEGWYLAPSKDIPGEGPFANEPDVVDFEPNSTIPRHFGFWRWSSQDKYIVSPPGHPGTLRLKPSQGSITAGYKNLTAGYDIEDFTLIMRRQTDTLFQYSVDVSFSPQAEDEEIGVTVFLNQVQNINLGIVMLPSKNATSQHPTLAPHFRFVVSALGSDVKQNFSQPVIQPAPRFWLDEPVRLIVRAENPENYTFYASPSSRPWILQKLGEAPAAIVSGGVGPFTGALVGVYATSNGGNGATESYISRWRYEGLAQEVDNVVVAGYLSGRYGYNGYNGTAKAQLEDPAYCNTLHAA</sequence>
<gene>
    <name evidence="1" type="ORF">N8T08_008127</name>
</gene>